<reference evidence="1" key="1">
    <citation type="submission" date="2021-06" db="EMBL/GenBank/DDBJ databases">
        <authorList>
            <person name="Kallberg Y."/>
            <person name="Tangrot J."/>
            <person name="Rosling A."/>
        </authorList>
    </citation>
    <scope>NUCLEOTIDE SEQUENCE</scope>
    <source>
        <strain evidence="1">AZ414A</strain>
    </source>
</reference>
<proteinExistence type="predicted"/>
<evidence type="ECO:0000313" key="2">
    <source>
        <dbReference type="Proteomes" id="UP000789706"/>
    </source>
</evidence>
<name>A0A9N9DP70_9GLOM</name>
<accession>A0A9N9DP70</accession>
<feature type="non-terminal residue" evidence="1">
    <location>
        <position position="1"/>
    </location>
</feature>
<dbReference type="EMBL" id="CAJVPK010005165">
    <property type="protein sequence ID" value="CAG8642443.1"/>
    <property type="molecule type" value="Genomic_DNA"/>
</dbReference>
<gene>
    <name evidence="1" type="ORF">DEBURN_LOCUS11207</name>
</gene>
<dbReference type="OrthoDB" id="2447222at2759"/>
<comment type="caution">
    <text evidence="1">The sequence shown here is derived from an EMBL/GenBank/DDBJ whole genome shotgun (WGS) entry which is preliminary data.</text>
</comment>
<evidence type="ECO:0000313" key="1">
    <source>
        <dbReference type="EMBL" id="CAG8642443.1"/>
    </source>
</evidence>
<keyword evidence="2" id="KW-1185">Reference proteome</keyword>
<organism evidence="1 2">
    <name type="scientific">Diversispora eburnea</name>
    <dbReference type="NCBI Taxonomy" id="1213867"/>
    <lineage>
        <taxon>Eukaryota</taxon>
        <taxon>Fungi</taxon>
        <taxon>Fungi incertae sedis</taxon>
        <taxon>Mucoromycota</taxon>
        <taxon>Glomeromycotina</taxon>
        <taxon>Glomeromycetes</taxon>
        <taxon>Diversisporales</taxon>
        <taxon>Diversisporaceae</taxon>
        <taxon>Diversispora</taxon>
    </lineage>
</organism>
<dbReference type="Proteomes" id="UP000789706">
    <property type="component" value="Unassembled WGS sequence"/>
</dbReference>
<sequence>ISQVSAGGLTISNNILYEKTRTFVQALDISEKSLSLSNS</sequence>
<dbReference type="AlphaFoldDB" id="A0A9N9DP70"/>
<protein>
    <submittedName>
        <fullName evidence="1">1203_t:CDS:1</fullName>
    </submittedName>
</protein>